<dbReference type="SUPFAM" id="SSF52540">
    <property type="entry name" value="P-loop containing nucleoside triphosphate hydrolases"/>
    <property type="match status" value="1"/>
</dbReference>
<evidence type="ECO:0000256" key="4">
    <source>
        <dbReference type="ARBA" id="ARBA00022705"/>
    </source>
</evidence>
<dbReference type="PANTHER" id="PTHR10763:SF26">
    <property type="entry name" value="CELL DIVISION CONTROL PROTEIN 6 HOMOLOG"/>
    <property type="match status" value="1"/>
</dbReference>
<dbReference type="InterPro" id="IPR015163">
    <property type="entry name" value="Cdc6_C"/>
</dbReference>
<evidence type="ECO:0000256" key="1">
    <source>
        <dbReference type="ARBA" id="ARBA00004123"/>
    </source>
</evidence>
<evidence type="ECO:0000256" key="6">
    <source>
        <dbReference type="ARBA" id="ARBA00023306"/>
    </source>
</evidence>
<dbReference type="InterPro" id="IPR036390">
    <property type="entry name" value="WH_DNA-bd_sf"/>
</dbReference>
<dbReference type="Gene3D" id="1.10.8.60">
    <property type="match status" value="1"/>
</dbReference>
<dbReference type="InterPro" id="IPR050311">
    <property type="entry name" value="ORC1/CDC6"/>
</dbReference>
<dbReference type="InterPro" id="IPR016314">
    <property type="entry name" value="Cdc6/18"/>
</dbReference>
<reference evidence="8" key="1">
    <citation type="submission" date="2015-04" db="EMBL/GenBank/DDBJ databases">
        <title>The genome sequence of the plant pathogenic Rhizarian Plasmodiophora brassicae reveals insights in its biotrophic life cycle and the origin of chitin synthesis.</title>
        <authorList>
            <person name="Schwelm A."/>
            <person name="Fogelqvist J."/>
            <person name="Knaust A."/>
            <person name="Julke S."/>
            <person name="Lilja T."/>
            <person name="Dhandapani V."/>
            <person name="Bonilla-Rosso G."/>
            <person name="Karlsson M."/>
            <person name="Shevchenko A."/>
            <person name="Choi S.R."/>
            <person name="Kim H.G."/>
            <person name="Park J.Y."/>
            <person name="Lim Y.P."/>
            <person name="Ludwig-Muller J."/>
            <person name="Dixelius C."/>
        </authorList>
    </citation>
    <scope>NUCLEOTIDE SEQUENCE</scope>
    <source>
        <tissue evidence="8">Potato root galls</tissue>
    </source>
</reference>
<protein>
    <recommendedName>
        <fullName evidence="7">AAA+ ATPase domain-containing protein</fullName>
    </recommendedName>
</protein>
<keyword evidence="5" id="KW-0539">Nucleus</keyword>
<dbReference type="SMART" id="SM00382">
    <property type="entry name" value="AAA"/>
    <property type="match status" value="1"/>
</dbReference>
<dbReference type="InterPro" id="IPR054425">
    <property type="entry name" value="Cdc6_ORC1-like_ATPase_lid"/>
</dbReference>
<dbReference type="SUPFAM" id="SSF46785">
    <property type="entry name" value="Winged helix' DNA-binding domain"/>
    <property type="match status" value="1"/>
</dbReference>
<dbReference type="Gene3D" id="3.40.50.300">
    <property type="entry name" value="P-loop containing nucleotide triphosphate hydrolases"/>
    <property type="match status" value="1"/>
</dbReference>
<dbReference type="CDD" id="cd00009">
    <property type="entry name" value="AAA"/>
    <property type="match status" value="1"/>
</dbReference>
<dbReference type="InterPro" id="IPR036388">
    <property type="entry name" value="WH-like_DNA-bd_sf"/>
</dbReference>
<dbReference type="GO" id="GO:0033314">
    <property type="term" value="P:mitotic DNA replication checkpoint signaling"/>
    <property type="evidence" value="ECO:0007669"/>
    <property type="project" value="TreeGrafter"/>
</dbReference>
<dbReference type="GO" id="GO:0016887">
    <property type="term" value="F:ATP hydrolysis activity"/>
    <property type="evidence" value="ECO:0007669"/>
    <property type="project" value="InterPro"/>
</dbReference>
<evidence type="ECO:0000256" key="3">
    <source>
        <dbReference type="ARBA" id="ARBA00022618"/>
    </source>
</evidence>
<accession>A0A0H5RQP0</accession>
<evidence type="ECO:0000259" key="7">
    <source>
        <dbReference type="SMART" id="SM00382"/>
    </source>
</evidence>
<dbReference type="InterPro" id="IPR003593">
    <property type="entry name" value="AAA+_ATPase"/>
</dbReference>
<dbReference type="InterPro" id="IPR027417">
    <property type="entry name" value="P-loop_NTPase"/>
</dbReference>
<organism evidence="8">
    <name type="scientific">Spongospora subterranea</name>
    <dbReference type="NCBI Taxonomy" id="70186"/>
    <lineage>
        <taxon>Eukaryota</taxon>
        <taxon>Sar</taxon>
        <taxon>Rhizaria</taxon>
        <taxon>Endomyxa</taxon>
        <taxon>Phytomyxea</taxon>
        <taxon>Plasmodiophorida</taxon>
        <taxon>Plasmodiophoridae</taxon>
        <taxon>Spongospora</taxon>
    </lineage>
</organism>
<comment type="subcellular location">
    <subcellularLocation>
        <location evidence="1">Nucleus</location>
    </subcellularLocation>
</comment>
<dbReference type="PIRSF" id="PIRSF001767">
    <property type="entry name" value="Cdc6"/>
    <property type="match status" value="1"/>
</dbReference>
<proteinExistence type="inferred from homology"/>
<dbReference type="Pfam" id="PF09079">
    <property type="entry name" value="WHD_Cdc6"/>
    <property type="match status" value="1"/>
</dbReference>
<dbReference type="GO" id="GO:0005524">
    <property type="term" value="F:ATP binding"/>
    <property type="evidence" value="ECO:0007669"/>
    <property type="project" value="InterPro"/>
</dbReference>
<dbReference type="AlphaFoldDB" id="A0A0H5RQP0"/>
<keyword evidence="3" id="KW-0132">Cell division</keyword>
<dbReference type="EMBL" id="HACM01010592">
    <property type="protein sequence ID" value="CRZ11034.1"/>
    <property type="molecule type" value="Transcribed_RNA"/>
</dbReference>
<feature type="domain" description="AAA+ ATPase" evidence="7">
    <location>
        <begin position="84"/>
        <end position="223"/>
    </location>
</feature>
<evidence type="ECO:0000256" key="2">
    <source>
        <dbReference type="ARBA" id="ARBA00006184"/>
    </source>
</evidence>
<dbReference type="GO" id="GO:0006270">
    <property type="term" value="P:DNA replication initiation"/>
    <property type="evidence" value="ECO:0007669"/>
    <property type="project" value="InterPro"/>
</dbReference>
<sequence length="416" mass="46125">MVRVTRLSKATALKPNCFESLVQRKPRNANLKKPKCPAKEEPLLGTHIQAIERLRTVAPKDIPCRQSEIQVITEFVAKCIKSCQGSSLYITGSPGTGKTISVDFAIQGFTCKKSVINAMSLPSAVSFYRRLYMDVFKVNSPTNVQTAISRLGKHFTAPGAMNLVIIDEIDHLTTTSQDVLYQIFQWAHAERSRLTLIGIANSAELTDHNLPRLSKHNIFPERLVFMPYAYQDLLQILTTRLSKGLEIFHPFAAELLARKIASASAGDARKFLDLCRKSIMSAEETGTKTVVISTVASVIKSALDSQSVDRIQALPSHQQIVLSMLVLMLDGKIAATSVGEFRAWYLREAKRQRLPVVEASDFTSVIQSLAVAGLVNLKPKKNFQGGRINSLVQKQDVEFALKDVHFFATLLKSKLV</sequence>
<dbReference type="Pfam" id="PF22606">
    <property type="entry name" value="Cdc6-ORC-like_ATPase_lid"/>
    <property type="match status" value="1"/>
</dbReference>
<comment type="similarity">
    <text evidence="2">Belongs to the CDC6/cdc18 family.</text>
</comment>
<dbReference type="PANTHER" id="PTHR10763">
    <property type="entry name" value="CELL DIVISION CONTROL PROTEIN 6-RELATED"/>
    <property type="match status" value="1"/>
</dbReference>
<keyword evidence="4" id="KW-0235">DNA replication</keyword>
<dbReference type="GO" id="GO:0003688">
    <property type="term" value="F:DNA replication origin binding"/>
    <property type="evidence" value="ECO:0007669"/>
    <property type="project" value="TreeGrafter"/>
</dbReference>
<dbReference type="GO" id="GO:0005634">
    <property type="term" value="C:nucleus"/>
    <property type="evidence" value="ECO:0007669"/>
    <property type="project" value="UniProtKB-SubCell"/>
</dbReference>
<dbReference type="GO" id="GO:0051301">
    <property type="term" value="P:cell division"/>
    <property type="evidence" value="ECO:0007669"/>
    <property type="project" value="UniProtKB-KW"/>
</dbReference>
<evidence type="ECO:0000256" key="5">
    <source>
        <dbReference type="ARBA" id="ARBA00023242"/>
    </source>
</evidence>
<name>A0A0H5RQP0_9EUKA</name>
<evidence type="ECO:0000313" key="8">
    <source>
        <dbReference type="EMBL" id="CRZ11034.1"/>
    </source>
</evidence>
<dbReference type="Gene3D" id="1.10.10.10">
    <property type="entry name" value="Winged helix-like DNA-binding domain superfamily/Winged helix DNA-binding domain"/>
    <property type="match status" value="1"/>
</dbReference>
<dbReference type="InterPro" id="IPR003959">
    <property type="entry name" value="ATPase_AAA_core"/>
</dbReference>
<keyword evidence="6" id="KW-0131">Cell cycle</keyword>
<dbReference type="Pfam" id="PF00004">
    <property type="entry name" value="AAA"/>
    <property type="match status" value="1"/>
</dbReference>